<dbReference type="InterPro" id="IPR014710">
    <property type="entry name" value="RmlC-like_jellyroll"/>
</dbReference>
<dbReference type="SUPFAM" id="SSF51182">
    <property type="entry name" value="RmlC-like cupins"/>
    <property type="match status" value="1"/>
</dbReference>
<proteinExistence type="predicted"/>
<sequence>MNINYPHSIQNCLGEKLTFLSVEKDAQGDKVIVENRVTPHHGPPMHTHYLQDECLTVTSGKMGYQVLGQDVQYAYPGESVLFKRGTPHKFWNAGEDELSCTGWIQPANTIVFFLSSIFEAQNKSGKGQPELFDGAYLLTRYAREYDMAEIPAFVKKTVMPFTYFLGRLLGKYKHFSDAPEPLK</sequence>
<dbReference type="AlphaFoldDB" id="A0A3P1BJ09"/>
<evidence type="ECO:0000313" key="3">
    <source>
        <dbReference type="Proteomes" id="UP000271925"/>
    </source>
</evidence>
<dbReference type="InterPro" id="IPR053146">
    <property type="entry name" value="QDO-like"/>
</dbReference>
<dbReference type="EMBL" id="RQJO01000010">
    <property type="protein sequence ID" value="RRB01117.1"/>
    <property type="molecule type" value="Genomic_DNA"/>
</dbReference>
<protein>
    <submittedName>
        <fullName evidence="2">Cupin domain-containing protein</fullName>
    </submittedName>
</protein>
<dbReference type="OrthoDB" id="1423961at2"/>
<keyword evidence="3" id="KW-1185">Reference proteome</keyword>
<dbReference type="RefSeq" id="WP_124877579.1">
    <property type="nucleotide sequence ID" value="NZ_RQJO01000010.1"/>
</dbReference>
<dbReference type="Gene3D" id="2.60.120.10">
    <property type="entry name" value="Jelly Rolls"/>
    <property type="match status" value="1"/>
</dbReference>
<feature type="domain" description="Cupin type-2" evidence="1">
    <location>
        <begin position="37"/>
        <end position="100"/>
    </location>
</feature>
<accession>A0A3P1BJ09</accession>
<dbReference type="InterPro" id="IPR013096">
    <property type="entry name" value="Cupin_2"/>
</dbReference>
<comment type="caution">
    <text evidence="2">The sequence shown here is derived from an EMBL/GenBank/DDBJ whole genome shotgun (WGS) entry which is preliminary data.</text>
</comment>
<reference evidence="2 3" key="1">
    <citation type="submission" date="2018-11" db="EMBL/GenBank/DDBJ databases">
        <authorList>
            <person name="Zhou Z."/>
            <person name="Wang G."/>
        </authorList>
    </citation>
    <scope>NUCLEOTIDE SEQUENCE [LARGE SCALE GENOMIC DNA]</scope>
    <source>
        <strain evidence="2 3">KCTC52004</strain>
    </source>
</reference>
<dbReference type="Pfam" id="PF07883">
    <property type="entry name" value="Cupin_2"/>
    <property type="match status" value="1"/>
</dbReference>
<evidence type="ECO:0000313" key="2">
    <source>
        <dbReference type="EMBL" id="RRB01117.1"/>
    </source>
</evidence>
<gene>
    <name evidence="2" type="ORF">EHT25_23370</name>
</gene>
<dbReference type="PANTHER" id="PTHR36440:SF1">
    <property type="entry name" value="PUTATIVE (AFU_ORTHOLOGUE AFUA_8G07350)-RELATED"/>
    <property type="match status" value="1"/>
</dbReference>
<organism evidence="2 3">
    <name type="scientific">Larkinella rosea</name>
    <dbReference type="NCBI Taxonomy" id="2025312"/>
    <lineage>
        <taxon>Bacteria</taxon>
        <taxon>Pseudomonadati</taxon>
        <taxon>Bacteroidota</taxon>
        <taxon>Cytophagia</taxon>
        <taxon>Cytophagales</taxon>
        <taxon>Spirosomataceae</taxon>
        <taxon>Larkinella</taxon>
    </lineage>
</organism>
<name>A0A3P1BJ09_9BACT</name>
<dbReference type="Proteomes" id="UP000271925">
    <property type="component" value="Unassembled WGS sequence"/>
</dbReference>
<dbReference type="InterPro" id="IPR011051">
    <property type="entry name" value="RmlC_Cupin_sf"/>
</dbReference>
<evidence type="ECO:0000259" key="1">
    <source>
        <dbReference type="Pfam" id="PF07883"/>
    </source>
</evidence>
<dbReference type="PANTHER" id="PTHR36440">
    <property type="entry name" value="PUTATIVE (AFU_ORTHOLOGUE AFUA_8G07350)-RELATED"/>
    <property type="match status" value="1"/>
</dbReference>